<evidence type="ECO:0000256" key="1">
    <source>
        <dbReference type="SAM" id="MobiDB-lite"/>
    </source>
</evidence>
<comment type="caution">
    <text evidence="2">The sequence shown here is derived from an EMBL/GenBank/DDBJ whole genome shotgun (WGS) entry which is preliminary data.</text>
</comment>
<feature type="region of interest" description="Disordered" evidence="1">
    <location>
        <begin position="68"/>
        <end position="87"/>
    </location>
</feature>
<dbReference type="Proteomes" id="UP000241769">
    <property type="component" value="Unassembled WGS sequence"/>
</dbReference>
<gene>
    <name evidence="2" type="ORF">PROFUN_05104</name>
</gene>
<dbReference type="InParanoid" id="A0A2P6NRN5"/>
<sequence length="128" mass="14806">MKRSELEFRRFPKFQLKGENRAKTDSFLIKHTHSWSSMGAARSLFAGLTLRNLQSCGKTIGLTHAEGHDREEEVEQSHISHERQRQQTLHSSLFHSAKVCQQHRRRHQHMLSSGVDASTVTQLCHQHL</sequence>
<evidence type="ECO:0000313" key="2">
    <source>
        <dbReference type="EMBL" id="PRP86625.1"/>
    </source>
</evidence>
<keyword evidence="3" id="KW-1185">Reference proteome</keyword>
<feature type="compositionally biased region" description="Basic and acidic residues" evidence="1">
    <location>
        <begin position="68"/>
        <end position="85"/>
    </location>
</feature>
<reference evidence="2 3" key="1">
    <citation type="journal article" date="2018" name="Genome Biol. Evol.">
        <title>Multiple Roots of Fruiting Body Formation in Amoebozoa.</title>
        <authorList>
            <person name="Hillmann F."/>
            <person name="Forbes G."/>
            <person name="Novohradska S."/>
            <person name="Ferling I."/>
            <person name="Riege K."/>
            <person name="Groth M."/>
            <person name="Westermann M."/>
            <person name="Marz M."/>
            <person name="Spaller T."/>
            <person name="Winckler T."/>
            <person name="Schaap P."/>
            <person name="Glockner G."/>
        </authorList>
    </citation>
    <scope>NUCLEOTIDE SEQUENCE [LARGE SCALE GENOMIC DNA]</scope>
    <source>
        <strain evidence="2 3">Jena</strain>
    </source>
</reference>
<proteinExistence type="predicted"/>
<organism evidence="2 3">
    <name type="scientific">Planoprotostelium fungivorum</name>
    <dbReference type="NCBI Taxonomy" id="1890364"/>
    <lineage>
        <taxon>Eukaryota</taxon>
        <taxon>Amoebozoa</taxon>
        <taxon>Evosea</taxon>
        <taxon>Variosea</taxon>
        <taxon>Cavosteliida</taxon>
        <taxon>Cavosteliaceae</taxon>
        <taxon>Planoprotostelium</taxon>
    </lineage>
</organism>
<protein>
    <submittedName>
        <fullName evidence="2">Uncharacterized protein</fullName>
    </submittedName>
</protein>
<accession>A0A2P6NRN5</accession>
<evidence type="ECO:0000313" key="3">
    <source>
        <dbReference type="Proteomes" id="UP000241769"/>
    </source>
</evidence>
<dbReference type="EMBL" id="MDYQ01000028">
    <property type="protein sequence ID" value="PRP86625.1"/>
    <property type="molecule type" value="Genomic_DNA"/>
</dbReference>
<dbReference type="AlphaFoldDB" id="A0A2P6NRN5"/>
<name>A0A2P6NRN5_9EUKA</name>